<proteinExistence type="predicted"/>
<evidence type="ECO:0000313" key="3">
    <source>
        <dbReference type="EMBL" id="CBI08897.1"/>
    </source>
</evidence>
<dbReference type="GO" id="GO:0003676">
    <property type="term" value="F:nucleic acid binding"/>
    <property type="evidence" value="ECO:0007669"/>
    <property type="project" value="InterPro"/>
</dbReference>
<dbReference type="EMBL" id="CABQ01000289">
    <property type="protein sequence ID" value="CBI08897.1"/>
    <property type="molecule type" value="Genomic_DNA"/>
</dbReference>
<dbReference type="GO" id="GO:0015074">
    <property type="term" value="P:DNA integration"/>
    <property type="evidence" value="ECO:0007669"/>
    <property type="project" value="InterPro"/>
</dbReference>
<feature type="compositionally biased region" description="Basic and acidic residues" evidence="1">
    <location>
        <begin position="567"/>
        <end position="583"/>
    </location>
</feature>
<dbReference type="AlphaFoldDB" id="E6QNS6"/>
<comment type="caution">
    <text evidence="3">The sequence shown here is derived from an EMBL/GenBank/DDBJ whole genome shotgun (WGS) entry which is preliminary data.</text>
</comment>
<dbReference type="InterPro" id="IPR015378">
    <property type="entry name" value="Transposase-like_Mu_C"/>
</dbReference>
<feature type="domain" description="Integrase catalytic" evidence="2">
    <location>
        <begin position="220"/>
        <end position="428"/>
    </location>
</feature>
<evidence type="ECO:0000259" key="2">
    <source>
        <dbReference type="PROSITE" id="PS50994"/>
    </source>
</evidence>
<feature type="region of interest" description="Disordered" evidence="1">
    <location>
        <begin position="567"/>
        <end position="622"/>
    </location>
</feature>
<name>E6QNS6_9ZZZZ</name>
<sequence>MSSQRATLSLKPGAEVLYNERRCRIKQVIDLNLVVVIDRQTDRVEQAKISDLKAVPPAQPTKPKADIQKIPDAAWQVAERRYEIIRPLLEMSSKTFKDVEARAKEFDLHAMTLYKWIRDYEAQGRVTALQTSARSDKGSSKLSKDVEEIIGVAIDSDYLTQNPKSISRICAEIRQKCLNEKLPAPHCNTVRKRIEQISEEVRISKRKGKKAAAQQFLPIRGHFPGADYPLSVVEIDHTKMDIILVDDIYRRPIGRPWITLAVDVFSRMVAGFYVSFDPPGALATGLCIAHAILAKDKWLSKHNVASEWLLWGLPKTIHLDNAKEFRGSMLQRACKEYGINLEWRPVARPHFGGHIERAIGTLMKEIHTLPGTTFSNVSERGDYDSEKSANMTLSEFETWVATFIVDVYHQREHKSIGMAPIEKFRQGVFGSDDHPGTGLPEKIADEDRVRLDFMPFEERSVQNCGVVIDEIHYYHDVLRRWIGETEADNPKAKRKFMFRRDPRDISTIWFYDPEVMEYYPIPYRDTSHPPISLWEMREMKRQVKESKKPVDERAIFEAYERMRAVETEAQGKTKAARRAEQRRTSGFGASKPVAKKAAPAKTPSVAPTLPDLKPFDELDDLS</sequence>
<organism evidence="3">
    <name type="scientific">mine drainage metagenome</name>
    <dbReference type="NCBI Taxonomy" id="410659"/>
    <lineage>
        <taxon>unclassified sequences</taxon>
        <taxon>metagenomes</taxon>
        <taxon>ecological metagenomes</taxon>
    </lineage>
</organism>
<dbReference type="PROSITE" id="PS50994">
    <property type="entry name" value="INTEGRASE"/>
    <property type="match status" value="1"/>
</dbReference>
<dbReference type="Pfam" id="PF09299">
    <property type="entry name" value="Mu-transpos_C"/>
    <property type="match status" value="1"/>
</dbReference>
<dbReference type="InterPro" id="IPR012337">
    <property type="entry name" value="RNaseH-like_sf"/>
</dbReference>
<evidence type="ECO:0000256" key="1">
    <source>
        <dbReference type="SAM" id="MobiDB-lite"/>
    </source>
</evidence>
<dbReference type="Gene3D" id="3.30.420.10">
    <property type="entry name" value="Ribonuclease H-like superfamily/Ribonuclease H"/>
    <property type="match status" value="1"/>
</dbReference>
<reference evidence="3" key="1">
    <citation type="submission" date="2009-10" db="EMBL/GenBank/DDBJ databases">
        <title>Diversity of trophic interactions inside an arsenic-rich microbial ecosystem.</title>
        <authorList>
            <person name="Bertin P.N."/>
            <person name="Heinrich-Salmeron A."/>
            <person name="Pelletier E."/>
            <person name="Goulhen-Chollet F."/>
            <person name="Arsene-Ploetze F."/>
            <person name="Gallien S."/>
            <person name="Calteau A."/>
            <person name="Vallenet D."/>
            <person name="Casiot C."/>
            <person name="Chane-Woon-Ming B."/>
            <person name="Giloteaux L."/>
            <person name="Barakat M."/>
            <person name="Bonnefoy V."/>
            <person name="Bruneel O."/>
            <person name="Chandler M."/>
            <person name="Cleiss J."/>
            <person name="Duran R."/>
            <person name="Elbaz-Poulichet F."/>
            <person name="Fonknechten N."/>
            <person name="Lauga B."/>
            <person name="Mornico D."/>
            <person name="Ortet P."/>
            <person name="Schaeffer C."/>
            <person name="Siguier P."/>
            <person name="Alexander Thil Smith A."/>
            <person name="Van Dorsselaer A."/>
            <person name="Weissenbach J."/>
            <person name="Medigue C."/>
            <person name="Le Paslier D."/>
        </authorList>
    </citation>
    <scope>NUCLEOTIDE SEQUENCE</scope>
</reference>
<dbReference type="InterPro" id="IPR036397">
    <property type="entry name" value="RNaseH_sf"/>
</dbReference>
<dbReference type="SUPFAM" id="SSF53098">
    <property type="entry name" value="Ribonuclease H-like"/>
    <property type="match status" value="1"/>
</dbReference>
<feature type="compositionally biased region" description="Low complexity" evidence="1">
    <location>
        <begin position="589"/>
        <end position="608"/>
    </location>
</feature>
<dbReference type="Gene3D" id="1.10.10.60">
    <property type="entry name" value="Homeodomain-like"/>
    <property type="match status" value="1"/>
</dbReference>
<accession>E6QNS6</accession>
<dbReference type="InterPro" id="IPR001584">
    <property type="entry name" value="Integrase_cat-core"/>
</dbReference>
<protein>
    <submittedName>
        <fullName evidence="3">Transposase</fullName>
    </submittedName>
</protein>
<gene>
    <name evidence="3" type="primary">tniA</name>
    <name evidence="3" type="ORF">CARN6_2419</name>
</gene>